<dbReference type="Proteomes" id="UP001500393">
    <property type="component" value="Unassembled WGS sequence"/>
</dbReference>
<comment type="caution">
    <text evidence="1">The sequence shown here is derived from an EMBL/GenBank/DDBJ whole genome shotgun (WGS) entry which is preliminary data.</text>
</comment>
<name>A0ABP4MUF4_9ACTN</name>
<sequence length="649" mass="72556">MRETFAFGAGKVELAEDGSVAAVLHPSRGHSMLLGNSPGAPEAAMHDPAHYWGKGFVITDRGSHRFDSPVSQRWRQTGIDLLYQLGDLELRVGRRFGERWTETYELRNSSAAPLVLGSIAISTPWRDLYSSSRESLNRAVHAHVWTGGADAWVWAVPMDGSGPGLGLQLTEGELWAYSVESREAGTGSNARGHLYLHVTDHARAPHAMGGQPEIVLEPGQSHRWTWQLAWHDDLAAFHSTRSPLIDAEVLAAEVGESIELRLAADATGPETVTSTSAGTQYVEASDGYRSSRVGVLFHQPLREIVEQRIRFVLDKQRPVELSDSRRFSFLPYDNETGLTVRPGAWRDWSDGRERIGMALLLQQARDRGWGDQAELTEALAGYEQFVVEHLVTPDGTIVDDSLHTTTVRLYNFPWFARFLLGQGDLDRATRIIDQYYERGGSHFLAFDLGPLLNDLAEHLTRADRPADAARMRDHLLQHARTFVEYGDDLPPHEVNYEQSMVAPLLELLLAAHRSSPETVPAAELDRRLPWLMAFAADQPDVRLRHIPIRHWDGYWFGVLRLWGDVFPHYWSVLNAAVYLTWPEDSPLADDLAAQGRAILRANLVNFHPDGSATCAFVYPSAVNNRSAHLADPLANDQDWALVYALRFGI</sequence>
<proteinExistence type="predicted"/>
<accession>A0ABP4MUF4</accession>
<gene>
    <name evidence="1" type="ORF">GCM10009789_00120</name>
</gene>
<reference evidence="2" key="1">
    <citation type="journal article" date="2019" name="Int. J. Syst. Evol. Microbiol.">
        <title>The Global Catalogue of Microorganisms (GCM) 10K type strain sequencing project: providing services to taxonomists for standard genome sequencing and annotation.</title>
        <authorList>
            <consortium name="The Broad Institute Genomics Platform"/>
            <consortium name="The Broad Institute Genome Sequencing Center for Infectious Disease"/>
            <person name="Wu L."/>
            <person name="Ma J."/>
        </authorList>
    </citation>
    <scope>NUCLEOTIDE SEQUENCE [LARGE SCALE GENOMIC DNA]</scope>
    <source>
        <strain evidence="2">JCM 14969</strain>
    </source>
</reference>
<dbReference type="RefSeq" id="WP_344208325.1">
    <property type="nucleotide sequence ID" value="NZ_BAAAOS010000001.1"/>
</dbReference>
<evidence type="ECO:0000313" key="1">
    <source>
        <dbReference type="EMBL" id="GAA1550306.1"/>
    </source>
</evidence>
<protein>
    <submittedName>
        <fullName evidence="1">DUF5695 domain-containing protein</fullName>
    </submittedName>
</protein>
<keyword evidence="2" id="KW-1185">Reference proteome</keyword>
<dbReference type="EMBL" id="BAAAOS010000001">
    <property type="protein sequence ID" value="GAA1550306.1"/>
    <property type="molecule type" value="Genomic_DNA"/>
</dbReference>
<organism evidence="1 2">
    <name type="scientific">Kribbella sancticallisti</name>
    <dbReference type="NCBI Taxonomy" id="460087"/>
    <lineage>
        <taxon>Bacteria</taxon>
        <taxon>Bacillati</taxon>
        <taxon>Actinomycetota</taxon>
        <taxon>Actinomycetes</taxon>
        <taxon>Propionibacteriales</taxon>
        <taxon>Kribbellaceae</taxon>
        <taxon>Kribbella</taxon>
    </lineage>
</organism>
<evidence type="ECO:0000313" key="2">
    <source>
        <dbReference type="Proteomes" id="UP001500393"/>
    </source>
</evidence>